<dbReference type="InterPro" id="IPR001036">
    <property type="entry name" value="Acrflvin-R"/>
</dbReference>
<feature type="transmembrane region" description="Helical" evidence="1">
    <location>
        <begin position="853"/>
        <end position="872"/>
    </location>
</feature>
<feature type="transmembrane region" description="Helical" evidence="1">
    <location>
        <begin position="453"/>
        <end position="476"/>
    </location>
</feature>
<dbReference type="Gene3D" id="3.30.70.1440">
    <property type="entry name" value="Multidrug efflux transporter AcrB pore domain"/>
    <property type="match status" value="1"/>
</dbReference>
<keyword evidence="3" id="KW-1185">Reference proteome</keyword>
<keyword evidence="1" id="KW-1133">Transmembrane helix</keyword>
<dbReference type="GO" id="GO:0005886">
    <property type="term" value="C:plasma membrane"/>
    <property type="evidence" value="ECO:0007669"/>
    <property type="project" value="TreeGrafter"/>
</dbReference>
<dbReference type="Gene3D" id="1.20.1640.10">
    <property type="entry name" value="Multidrug efflux transporter AcrB transmembrane domain"/>
    <property type="match status" value="2"/>
</dbReference>
<feature type="transmembrane region" description="Helical" evidence="1">
    <location>
        <begin position="325"/>
        <end position="346"/>
    </location>
</feature>
<evidence type="ECO:0000313" key="3">
    <source>
        <dbReference type="Proteomes" id="UP000030401"/>
    </source>
</evidence>
<dbReference type="SUPFAM" id="SSF82714">
    <property type="entry name" value="Multidrug efflux transporter AcrB TolC docking domain, DN and DC subdomains"/>
    <property type="match status" value="2"/>
</dbReference>
<feature type="transmembrane region" description="Helical" evidence="1">
    <location>
        <begin position="908"/>
        <end position="933"/>
    </location>
</feature>
<sequence length="1016" mass="112309">MNIILKYRKMVWIFIILLVFTGIFTYFQLPKREIPEINVNMAQISTVYPGATPNEVERTITNPYEQQLMNVDGIADVESASTTGFSTITLTLEDDASREDVFANVRQSVTDVARRFPNGVQQSTVQTDFRMSAVASYHFVDHSYDHLYALRDTIDKWEQTMMDINGVSDVVIKGLPEEVLTLTLDNDAILAQQLSPYQVVDRIKQELSPSAIGKAEENGQQYQLQVEKTSDWRQLENIAIGQTNDGKSIYVKDIGSVEKTFQNTEDLITYKGKPALSFTIFAEEGVNMASLQQIITDKVANLSTELPSQTEVQQFYTQNKIIEEVFTNLLISFSISLIAVLVIMLIGLPFSSAILVALSIPISVIIGLIPLPYAGVDLNQISIIGIIIAIGILVDDAIVVNDSIQRRFQLGDHPWEGTVKGVIDVRKSIITSTLMIMFSFLPLTFLSGSNGDFIRALPTTLIMTIIASTLIALTLIPTVQYVRRKRVNKPVHQVGLLGGLFKRIENGYADHILPFVTNKPFVVGLTGVVACGLLASLVIKIPFEFFPEADRQEVTISVTFPEGTTMEDTQNSLEEMEKIIQKASRQTISETAVFAGSGLPNLFSSSLKRSGDNTGQLLVRVNKDEISASSFISDWEQPLRKQFREAEIFFDTIVSGPPPSPPIVVNIQGPEQEQLLELANDLQQSLYALSSTEIVTTNVSKQPNVTYELNREKMAQNNIAPDDVTSLVRVANTAIPFTTFDNGVERYDMQLLLDDGIDNGVDLNSLQVVANSVTNDKPTLFTLDELVTRKESKQVNAIPHLNGERAVTIEAYPNENATNFSKEASNVVNEFETHLPEGYSFTKDGESSAEQEFFIEVSKLFVIVLFLIYLVMAIQFNSLTLPILITSTVFLAVTGAIVGLFISNQPLSFLAVLGIVSLSGIVVRNSVLLVEFIEQNQKQSHTIQDAIIEAGRARIRPIILTTFTSIAALIPIAVSGDVLFTPLAVSIIAGLAFSTLLTLIMLPAMYILLHRLTHRS</sequence>
<dbReference type="GO" id="GO:0042910">
    <property type="term" value="F:xenobiotic transmembrane transporter activity"/>
    <property type="evidence" value="ECO:0007669"/>
    <property type="project" value="TreeGrafter"/>
</dbReference>
<feature type="transmembrane region" description="Helical" evidence="1">
    <location>
        <begin position="429"/>
        <end position="447"/>
    </location>
</feature>
<comment type="caution">
    <text evidence="2">The sequence shown here is derived from an EMBL/GenBank/DDBJ whole genome shotgun (WGS) entry which is preliminary data.</text>
</comment>
<dbReference type="Proteomes" id="UP000030401">
    <property type="component" value="Unassembled WGS sequence"/>
</dbReference>
<dbReference type="STRING" id="1385512.N784_12550"/>
<feature type="transmembrane region" description="Helical" evidence="1">
    <location>
        <begin position="879"/>
        <end position="902"/>
    </location>
</feature>
<name>A0A0A5G9S4_9BACI</name>
<dbReference type="PRINTS" id="PR00702">
    <property type="entry name" value="ACRIFLAVINRP"/>
</dbReference>
<dbReference type="EMBL" id="AVPG01000004">
    <property type="protein sequence ID" value="KGX87928.1"/>
    <property type="molecule type" value="Genomic_DNA"/>
</dbReference>
<feature type="transmembrane region" description="Helical" evidence="1">
    <location>
        <begin position="954"/>
        <end position="974"/>
    </location>
</feature>
<dbReference type="AlphaFoldDB" id="A0A0A5G9S4"/>
<dbReference type="Gene3D" id="3.30.70.1320">
    <property type="entry name" value="Multidrug efflux transporter AcrB pore domain like"/>
    <property type="match status" value="1"/>
</dbReference>
<gene>
    <name evidence="2" type="ORF">N784_12550</name>
</gene>
<dbReference type="InterPro" id="IPR027463">
    <property type="entry name" value="AcrB_DN_DC_subdom"/>
</dbReference>
<dbReference type="SUPFAM" id="SSF82693">
    <property type="entry name" value="Multidrug efflux transporter AcrB pore domain, PN1, PN2, PC1 and PC2 subdomains"/>
    <property type="match status" value="3"/>
</dbReference>
<dbReference type="Gene3D" id="3.30.70.1430">
    <property type="entry name" value="Multidrug efflux transporter AcrB pore domain"/>
    <property type="match status" value="2"/>
</dbReference>
<evidence type="ECO:0000313" key="2">
    <source>
        <dbReference type="EMBL" id="KGX87928.1"/>
    </source>
</evidence>
<dbReference type="Gene3D" id="3.30.2090.10">
    <property type="entry name" value="Multidrug efflux transporter AcrB TolC docking domain, DN and DC subdomains"/>
    <property type="match status" value="2"/>
</dbReference>
<feature type="transmembrane region" description="Helical" evidence="1">
    <location>
        <begin position="980"/>
        <end position="1009"/>
    </location>
</feature>
<keyword evidence="1" id="KW-0472">Membrane</keyword>
<dbReference type="SUPFAM" id="SSF82866">
    <property type="entry name" value="Multidrug efflux transporter AcrB transmembrane domain"/>
    <property type="match status" value="2"/>
</dbReference>
<reference evidence="2 3" key="1">
    <citation type="submission" date="2013-08" db="EMBL/GenBank/DDBJ databases">
        <authorList>
            <person name="Huang J."/>
            <person name="Wang G."/>
        </authorList>
    </citation>
    <scope>NUCLEOTIDE SEQUENCE [LARGE SCALE GENOMIC DNA]</scope>
    <source>
        <strain evidence="2 3">JSM 072002</strain>
    </source>
</reference>
<dbReference type="PANTHER" id="PTHR32063">
    <property type="match status" value="1"/>
</dbReference>
<dbReference type="PANTHER" id="PTHR32063:SF18">
    <property type="entry name" value="CATION EFFLUX SYSTEM PROTEIN"/>
    <property type="match status" value="1"/>
</dbReference>
<feature type="transmembrane region" description="Helical" evidence="1">
    <location>
        <begin position="521"/>
        <end position="543"/>
    </location>
</feature>
<protein>
    <submittedName>
        <fullName evidence="2">Multidrug transporter</fullName>
    </submittedName>
</protein>
<feature type="transmembrane region" description="Helical" evidence="1">
    <location>
        <begin position="12"/>
        <end position="29"/>
    </location>
</feature>
<dbReference type="Pfam" id="PF00873">
    <property type="entry name" value="ACR_tran"/>
    <property type="match status" value="1"/>
</dbReference>
<organism evidence="2 3">
    <name type="scientific">Pontibacillus litoralis JSM 072002</name>
    <dbReference type="NCBI Taxonomy" id="1385512"/>
    <lineage>
        <taxon>Bacteria</taxon>
        <taxon>Bacillati</taxon>
        <taxon>Bacillota</taxon>
        <taxon>Bacilli</taxon>
        <taxon>Bacillales</taxon>
        <taxon>Bacillaceae</taxon>
        <taxon>Pontibacillus</taxon>
    </lineage>
</organism>
<dbReference type="RefSeq" id="WP_036832865.1">
    <property type="nucleotide sequence ID" value="NZ_AVPG01000004.1"/>
</dbReference>
<feature type="transmembrane region" description="Helical" evidence="1">
    <location>
        <begin position="381"/>
        <end position="400"/>
    </location>
</feature>
<evidence type="ECO:0000256" key="1">
    <source>
        <dbReference type="SAM" id="Phobius"/>
    </source>
</evidence>
<dbReference type="eggNOG" id="COG0841">
    <property type="taxonomic scope" value="Bacteria"/>
</dbReference>
<dbReference type="OrthoDB" id="9757876at2"/>
<proteinExistence type="predicted"/>
<accession>A0A0A5G9S4</accession>
<keyword evidence="1" id="KW-0812">Transmembrane</keyword>
<feature type="transmembrane region" description="Helical" evidence="1">
    <location>
        <begin position="353"/>
        <end position="375"/>
    </location>
</feature>